<evidence type="ECO:0000256" key="10">
    <source>
        <dbReference type="SAM" id="MobiDB-lite"/>
    </source>
</evidence>
<dbReference type="PANTHER" id="PTHR11003">
    <property type="entry name" value="POTASSIUM CHANNEL, SUBFAMILY K"/>
    <property type="match status" value="1"/>
</dbReference>
<dbReference type="Gene3D" id="1.10.287.70">
    <property type="match status" value="2"/>
</dbReference>
<comment type="similarity">
    <text evidence="8">Belongs to the two pore domain potassium channel (TC 1.A.1.8) family.</text>
</comment>
<evidence type="ECO:0000256" key="4">
    <source>
        <dbReference type="ARBA" id="ARBA00022989"/>
    </source>
</evidence>
<feature type="transmembrane region" description="Helical" evidence="11">
    <location>
        <begin position="108"/>
        <end position="131"/>
    </location>
</feature>
<dbReference type="Pfam" id="PF07885">
    <property type="entry name" value="Ion_trans_2"/>
    <property type="match status" value="2"/>
</dbReference>
<keyword evidence="9" id="KW-0175">Coiled coil</keyword>
<accession>A0A1B9IKF5</accession>
<feature type="transmembrane region" description="Helical" evidence="11">
    <location>
        <begin position="66"/>
        <end position="88"/>
    </location>
</feature>
<evidence type="ECO:0000313" key="14">
    <source>
        <dbReference type="Proteomes" id="UP000092583"/>
    </source>
</evidence>
<feature type="compositionally biased region" description="Basic and acidic residues" evidence="10">
    <location>
        <begin position="584"/>
        <end position="593"/>
    </location>
</feature>
<feature type="region of interest" description="Disordered" evidence="10">
    <location>
        <begin position="1"/>
        <end position="35"/>
    </location>
</feature>
<feature type="compositionally biased region" description="Basic and acidic residues" evidence="10">
    <location>
        <begin position="565"/>
        <end position="575"/>
    </location>
</feature>
<evidence type="ECO:0000256" key="8">
    <source>
        <dbReference type="RuleBase" id="RU003857"/>
    </source>
</evidence>
<organism evidence="13 14">
    <name type="scientific">Kwoniella mangroviensis CBS 10435</name>
    <dbReference type="NCBI Taxonomy" id="1331196"/>
    <lineage>
        <taxon>Eukaryota</taxon>
        <taxon>Fungi</taxon>
        <taxon>Dikarya</taxon>
        <taxon>Basidiomycota</taxon>
        <taxon>Agaricomycotina</taxon>
        <taxon>Tremellomycetes</taxon>
        <taxon>Tremellales</taxon>
        <taxon>Cryptococcaceae</taxon>
        <taxon>Kwoniella</taxon>
    </lineage>
</organism>
<feature type="compositionally biased region" description="Polar residues" evidence="10">
    <location>
        <begin position="706"/>
        <end position="721"/>
    </location>
</feature>
<dbReference type="InterPro" id="IPR013099">
    <property type="entry name" value="K_chnl_dom"/>
</dbReference>
<dbReference type="GO" id="GO:0015271">
    <property type="term" value="F:outward rectifier potassium channel activity"/>
    <property type="evidence" value="ECO:0007669"/>
    <property type="project" value="TreeGrafter"/>
</dbReference>
<keyword evidence="4 11" id="KW-1133">Transmembrane helix</keyword>
<evidence type="ECO:0000256" key="1">
    <source>
        <dbReference type="ARBA" id="ARBA00004141"/>
    </source>
</evidence>
<dbReference type="PANTHER" id="PTHR11003:SF291">
    <property type="entry name" value="IP11374P"/>
    <property type="match status" value="1"/>
</dbReference>
<feature type="coiled-coil region" evidence="9">
    <location>
        <begin position="618"/>
        <end position="645"/>
    </location>
</feature>
<comment type="subcellular location">
    <subcellularLocation>
        <location evidence="1">Membrane</location>
        <topology evidence="1">Multi-pass membrane protein</topology>
    </subcellularLocation>
</comment>
<reference evidence="14" key="2">
    <citation type="submission" date="2013-12" db="EMBL/GenBank/DDBJ databases">
        <title>Evolution of pathogenesis and genome organization in the Tremellales.</title>
        <authorList>
            <person name="Cuomo C."/>
            <person name="Litvintseva A."/>
            <person name="Heitman J."/>
            <person name="Chen Y."/>
            <person name="Sun S."/>
            <person name="Springer D."/>
            <person name="Dromer F."/>
            <person name="Young S."/>
            <person name="Zeng Q."/>
            <person name="Chapman S."/>
            <person name="Gujja S."/>
            <person name="Saif S."/>
            <person name="Birren B."/>
        </authorList>
    </citation>
    <scope>NUCLEOTIDE SEQUENCE [LARGE SCALE GENOMIC DNA]</scope>
    <source>
        <strain evidence="14">CBS 10435</strain>
    </source>
</reference>
<dbReference type="SUPFAM" id="SSF81324">
    <property type="entry name" value="Voltage-gated potassium channels"/>
    <property type="match status" value="2"/>
</dbReference>
<reference evidence="13 14" key="1">
    <citation type="submission" date="2013-07" db="EMBL/GenBank/DDBJ databases">
        <title>The Genome Sequence of Kwoniella mangroviensis CBS10435.</title>
        <authorList>
            <consortium name="The Broad Institute Genome Sequencing Platform"/>
            <person name="Cuomo C."/>
            <person name="Litvintseva A."/>
            <person name="Chen Y."/>
            <person name="Heitman J."/>
            <person name="Sun S."/>
            <person name="Springer D."/>
            <person name="Dromer F."/>
            <person name="Young S.K."/>
            <person name="Zeng Q."/>
            <person name="Gargeya S."/>
            <person name="Fitzgerald M."/>
            <person name="Abouelleil A."/>
            <person name="Alvarado L."/>
            <person name="Berlin A.M."/>
            <person name="Chapman S.B."/>
            <person name="Dewar J."/>
            <person name="Goldberg J."/>
            <person name="Griggs A."/>
            <person name="Gujja S."/>
            <person name="Hansen M."/>
            <person name="Howarth C."/>
            <person name="Imamovic A."/>
            <person name="Larimer J."/>
            <person name="McCowan C."/>
            <person name="Murphy C."/>
            <person name="Pearson M."/>
            <person name="Priest M."/>
            <person name="Roberts A."/>
            <person name="Saif S."/>
            <person name="Shea T."/>
            <person name="Sykes S."/>
            <person name="Wortman J."/>
            <person name="Nusbaum C."/>
            <person name="Birren B."/>
        </authorList>
    </citation>
    <scope>NUCLEOTIDE SEQUENCE [LARGE SCALE GENOMIC DNA]</scope>
    <source>
        <strain evidence="13 14">CBS 10435</strain>
    </source>
</reference>
<feature type="transmembrane region" description="Helical" evidence="11">
    <location>
        <begin position="143"/>
        <end position="165"/>
    </location>
</feature>
<gene>
    <name evidence="13" type="ORF">L486_06609</name>
</gene>
<dbReference type="AlphaFoldDB" id="A0A1B9IKF5"/>
<feature type="region of interest" description="Disordered" evidence="10">
    <location>
        <begin position="759"/>
        <end position="787"/>
    </location>
</feature>
<evidence type="ECO:0000256" key="3">
    <source>
        <dbReference type="ARBA" id="ARBA00022692"/>
    </source>
</evidence>
<evidence type="ECO:0000256" key="5">
    <source>
        <dbReference type="ARBA" id="ARBA00023065"/>
    </source>
</evidence>
<evidence type="ECO:0000256" key="7">
    <source>
        <dbReference type="ARBA" id="ARBA00023303"/>
    </source>
</evidence>
<name>A0A1B9IKF5_9TREE</name>
<proteinExistence type="inferred from homology"/>
<dbReference type="GO" id="GO:0030322">
    <property type="term" value="P:stabilization of membrane potential"/>
    <property type="evidence" value="ECO:0007669"/>
    <property type="project" value="TreeGrafter"/>
</dbReference>
<sequence>MKRAKESDQTSNDAGSLPTTYKPKTQAEGVKVGNKGKGKEEVIKVHRTQTWHGYAFRKRKWRLKTFGKYCPLVSAIFAPLSTLLDIPALTQHWYARDGTPQPDPKACLVLSAVGLALNIVANILLVMRFSAKSKWWWKHSTRWSLICWLGKTIVAVINLIIFGILTRNSEGWAYLEGFWCAIISIIDAGIISITLLFHYFFAFGYEQQDQSDIRSEGRRFMLSVTAFISILAFQSLVFSRIEHWSYSDGIYFSTQVALTIGYGDFAPTTSAGKILVFPFSVLTISQLGNEIAQIIGFISARAEDKREKWRKKYESAMHREANKIRPRANLTEEMALIHQINQREELTSQMYDLFWSALSLIIFWLLGATMFSQIEGWPYGDAIYVVMILSLTIGFGDFTPVQPAGKVVFIVYALMAVPIVTSFAVQTITGLLSTYSERGAAREAFLVEQRRRPEAFAPHADLLLRYHESYDRMRGKSPSDENPVSGQTRAGEEVGEHQDDRDAKKNGEDGPSQSPSDMTDDEDATNFTVTGRRKDQSQHLEHAEEELRDDCDRAKEIIDKREEEARDWERNKVEQQESPITTESNHKRQREDTAKTLVEHEVISKSSPNSEQDETGERQLEIDLLKQLLRKIIQLEAEARQMLLDSMDKGVARTLLLADRNVQARDVRALRGDDQDVLAIWQGESEQTDRSKQQADRAIESRHNPDSSVTNNETSPAQSKGQLDMLSRVRRYRNTFAEILVVGSILQRLEGQEKERFERWRAQDEDSLPDEGQEEADGDGEGAADIDKLADHKWDGLTFRIYKRWARKVREKDIHKWETV</sequence>
<evidence type="ECO:0000256" key="11">
    <source>
        <dbReference type="SAM" id="Phobius"/>
    </source>
</evidence>
<feature type="transmembrane region" description="Helical" evidence="11">
    <location>
        <begin position="383"/>
        <end position="401"/>
    </location>
</feature>
<feature type="compositionally biased region" description="Polar residues" evidence="10">
    <location>
        <begin position="9"/>
        <end position="23"/>
    </location>
</feature>
<dbReference type="GO" id="GO:0022841">
    <property type="term" value="F:potassium ion leak channel activity"/>
    <property type="evidence" value="ECO:0007669"/>
    <property type="project" value="TreeGrafter"/>
</dbReference>
<dbReference type="GO" id="GO:0005886">
    <property type="term" value="C:plasma membrane"/>
    <property type="evidence" value="ECO:0007669"/>
    <property type="project" value="TreeGrafter"/>
</dbReference>
<evidence type="ECO:0000313" key="13">
    <source>
        <dbReference type="EMBL" id="OCF55854.1"/>
    </source>
</evidence>
<feature type="domain" description="Potassium channel" evidence="12">
    <location>
        <begin position="227"/>
        <end position="285"/>
    </location>
</feature>
<protein>
    <recommendedName>
        <fullName evidence="12">Potassium channel domain-containing protein</fullName>
    </recommendedName>
</protein>
<dbReference type="STRING" id="1331196.A0A1B9IKF5"/>
<feature type="region of interest" description="Disordered" evidence="10">
    <location>
        <begin position="565"/>
        <end position="593"/>
    </location>
</feature>
<dbReference type="EMBL" id="KI669465">
    <property type="protein sequence ID" value="OCF55854.1"/>
    <property type="molecule type" value="Genomic_DNA"/>
</dbReference>
<keyword evidence="2 8" id="KW-0813">Transport</keyword>
<feature type="transmembrane region" description="Helical" evidence="11">
    <location>
        <begin position="177"/>
        <end position="200"/>
    </location>
</feature>
<feature type="transmembrane region" description="Helical" evidence="11">
    <location>
        <begin position="220"/>
        <end position="238"/>
    </location>
</feature>
<dbReference type="InterPro" id="IPR003280">
    <property type="entry name" value="2pore_dom_K_chnl"/>
</dbReference>
<evidence type="ECO:0000256" key="9">
    <source>
        <dbReference type="SAM" id="Coils"/>
    </source>
</evidence>
<feature type="compositionally biased region" description="Acidic residues" evidence="10">
    <location>
        <begin position="765"/>
        <end position="784"/>
    </location>
</feature>
<feature type="compositionally biased region" description="Basic and acidic residues" evidence="10">
    <location>
        <begin position="490"/>
        <end position="508"/>
    </location>
</feature>
<keyword evidence="5 8" id="KW-0406">Ion transport</keyword>
<dbReference type="Proteomes" id="UP000092583">
    <property type="component" value="Unassembled WGS sequence"/>
</dbReference>
<feature type="region of interest" description="Disordered" evidence="10">
    <location>
        <begin position="681"/>
        <end position="722"/>
    </location>
</feature>
<feature type="transmembrane region" description="Helical" evidence="11">
    <location>
        <begin position="407"/>
        <end position="432"/>
    </location>
</feature>
<feature type="region of interest" description="Disordered" evidence="10">
    <location>
        <begin position="598"/>
        <end position="617"/>
    </location>
</feature>
<keyword evidence="6 11" id="KW-0472">Membrane</keyword>
<feature type="transmembrane region" description="Helical" evidence="11">
    <location>
        <begin position="353"/>
        <end position="371"/>
    </location>
</feature>
<dbReference type="OrthoDB" id="297496at2759"/>
<feature type="domain" description="Potassium channel" evidence="12">
    <location>
        <begin position="360"/>
        <end position="424"/>
    </location>
</feature>
<keyword evidence="7 8" id="KW-0407">Ion channel</keyword>
<evidence type="ECO:0000259" key="12">
    <source>
        <dbReference type="Pfam" id="PF07885"/>
    </source>
</evidence>
<keyword evidence="14" id="KW-1185">Reference proteome</keyword>
<keyword evidence="3 8" id="KW-0812">Transmembrane</keyword>
<feature type="compositionally biased region" description="Basic and acidic residues" evidence="10">
    <location>
        <begin position="687"/>
        <end position="705"/>
    </location>
</feature>
<feature type="region of interest" description="Disordered" evidence="10">
    <location>
        <begin position="471"/>
        <end position="524"/>
    </location>
</feature>
<evidence type="ECO:0000256" key="2">
    <source>
        <dbReference type="ARBA" id="ARBA00022448"/>
    </source>
</evidence>
<evidence type="ECO:0000256" key="6">
    <source>
        <dbReference type="ARBA" id="ARBA00023136"/>
    </source>
</evidence>
<dbReference type="PRINTS" id="PR01333">
    <property type="entry name" value="2POREKCHANEL"/>
</dbReference>